<keyword evidence="1" id="KW-1133">Transmembrane helix</keyword>
<keyword evidence="4" id="KW-1185">Reference proteome</keyword>
<evidence type="ECO:0000313" key="4">
    <source>
        <dbReference type="Proteomes" id="UP000199307"/>
    </source>
</evidence>
<feature type="domain" description="KAP NTPase" evidence="2">
    <location>
        <begin position="156"/>
        <end position="372"/>
    </location>
</feature>
<dbReference type="Pfam" id="PF07693">
    <property type="entry name" value="KAP_NTPase"/>
    <property type="match status" value="1"/>
</dbReference>
<dbReference type="Proteomes" id="UP000199307">
    <property type="component" value="Unassembled WGS sequence"/>
</dbReference>
<gene>
    <name evidence="3" type="ORF">SAMN02927916_3243</name>
</gene>
<dbReference type="PANTHER" id="PTHR22674">
    <property type="entry name" value="NTPASE, KAP FAMILY P-LOOP DOMAIN-CONTAINING 1"/>
    <property type="match status" value="1"/>
</dbReference>
<sequence length="840" mass="98559">MILSQISRKLPIITVSVAIIASLSFFRKSLNILLNKVFVIPLISEFEDTIFNSLVLVLLSVSILLWLTIYGSKMFARQIGIISLGFYILMATSKFWIFYSFRFCPVLSNWDIIIIGFTVPMFLSIIKKNPILEDLPSDGFYEDLPIFKADEDSFNRKGIAKEIADKINITSNKKSFAIGILGEYGTGKTSFMNLIKTNLDTKKISVIEFNPWGVEGKSNIQQDFFDVLSSNLYRVDPKISGLVLDYSRKLARTSSTMEKILRHTGIIGSLFHESNYIDDYERINQLLESSGKKIVVIIDDLDRLYSEEVLEVLRIIRNSANFTNIFYLVAYDKSYVNRAVLTINANTGASYLDKIIQLEIPLPKRDSSDLQIQLQGYLELFLDPDDFKVFTEHILTTGFSPQYEYAYPKIFRQSRDIIKFINGFKLIYIKLKDEVFFESFFVLELLKFRFPLIYDRLYENKKDFVHEQAFATLESQFYELDTYIEDKESKISIIRKLRSENEYQDDEIKLIEGLLHHLFFGWERTKSAKNSIIHPMYFDRYFRYRIGSREISEKFFKKAFSGGLDKLKELIDNYADQNMIKETVARLFQLKALNRSEFELQVKALFYTGPLYALQQGVRNFAFDSLLNFLWDNTYNSNLKFFKQNTYDFKLLIISLFEEAPFPYLFHNEMIYHIRTDNRNFPLSEEELTDFQIQYFKKHLDNVGLSEDAVYIFYWTSEKIFEPLQDGSGKGYNRHQIKDKMAKLIVEVLSFHNPVNFLRMSIQTDLREKSLHTVNWTFLNLFSDPEELRNAVLTNTKISEEVKNEYLQFFDACKSNGFDRYTEFEFTTELKNKLMTSIHL</sequence>
<dbReference type="InterPro" id="IPR052754">
    <property type="entry name" value="NTPase_KAP_P-loop"/>
</dbReference>
<dbReference type="InterPro" id="IPR011646">
    <property type="entry name" value="KAP_P-loop"/>
</dbReference>
<organism evidence="3 4">
    <name type="scientific">Flavobacterium anhuiense</name>
    <dbReference type="NCBI Taxonomy" id="459526"/>
    <lineage>
        <taxon>Bacteria</taxon>
        <taxon>Pseudomonadati</taxon>
        <taxon>Bacteroidota</taxon>
        <taxon>Flavobacteriia</taxon>
        <taxon>Flavobacteriales</taxon>
        <taxon>Flavobacteriaceae</taxon>
        <taxon>Flavobacterium</taxon>
    </lineage>
</organism>
<name>A0ABY0LXF3_9FLAO</name>
<reference evidence="3 4" key="1">
    <citation type="submission" date="2016-10" db="EMBL/GenBank/DDBJ databases">
        <authorList>
            <person name="Varghese N."/>
            <person name="Submissions S."/>
        </authorList>
    </citation>
    <scope>NUCLEOTIDE SEQUENCE [LARGE SCALE GENOMIC DNA]</scope>
    <source>
        <strain evidence="3 4">CGMCC 1.6859</strain>
    </source>
</reference>
<dbReference type="InterPro" id="IPR027417">
    <property type="entry name" value="P-loop_NTPase"/>
</dbReference>
<feature type="transmembrane region" description="Helical" evidence="1">
    <location>
        <begin position="81"/>
        <end position="101"/>
    </location>
</feature>
<dbReference type="EMBL" id="FMVC01000005">
    <property type="protein sequence ID" value="SCY76143.1"/>
    <property type="molecule type" value="Genomic_DNA"/>
</dbReference>
<evidence type="ECO:0000313" key="3">
    <source>
        <dbReference type="EMBL" id="SCY76143.1"/>
    </source>
</evidence>
<dbReference type="RefSeq" id="WP_091133997.1">
    <property type="nucleotide sequence ID" value="NZ_FMVC01000005.1"/>
</dbReference>
<proteinExistence type="predicted"/>
<dbReference type="Gene3D" id="3.40.50.300">
    <property type="entry name" value="P-loop containing nucleotide triphosphate hydrolases"/>
    <property type="match status" value="1"/>
</dbReference>
<keyword evidence="1" id="KW-0812">Transmembrane</keyword>
<feature type="transmembrane region" description="Helical" evidence="1">
    <location>
        <begin position="50"/>
        <end position="69"/>
    </location>
</feature>
<evidence type="ECO:0000259" key="2">
    <source>
        <dbReference type="Pfam" id="PF07693"/>
    </source>
</evidence>
<comment type="caution">
    <text evidence="3">The sequence shown here is derived from an EMBL/GenBank/DDBJ whole genome shotgun (WGS) entry which is preliminary data.</text>
</comment>
<protein>
    <submittedName>
        <fullName evidence="3">KAP family P-loop domain-containing protein</fullName>
    </submittedName>
</protein>
<evidence type="ECO:0000256" key="1">
    <source>
        <dbReference type="SAM" id="Phobius"/>
    </source>
</evidence>
<accession>A0ABY0LXF3</accession>
<dbReference type="PANTHER" id="PTHR22674:SF6">
    <property type="entry name" value="NTPASE KAP FAMILY P-LOOP DOMAIN-CONTAINING PROTEIN 1"/>
    <property type="match status" value="1"/>
</dbReference>
<dbReference type="SUPFAM" id="SSF52540">
    <property type="entry name" value="P-loop containing nucleoside triphosphate hydrolases"/>
    <property type="match status" value="1"/>
</dbReference>
<feature type="transmembrane region" description="Helical" evidence="1">
    <location>
        <begin position="12"/>
        <end position="30"/>
    </location>
</feature>
<keyword evidence="1" id="KW-0472">Membrane</keyword>